<comment type="caution">
    <text evidence="2">The sequence shown here is derived from an EMBL/GenBank/DDBJ whole genome shotgun (WGS) entry which is preliminary data.</text>
</comment>
<feature type="transmembrane region" description="Helical" evidence="1">
    <location>
        <begin position="39"/>
        <end position="63"/>
    </location>
</feature>
<feature type="transmembrane region" description="Helical" evidence="1">
    <location>
        <begin position="148"/>
        <end position="169"/>
    </location>
</feature>
<gene>
    <name evidence="2" type="ORF">GX570_09070</name>
</gene>
<dbReference type="AlphaFoldDB" id="A0A847HDL3"/>
<feature type="transmembrane region" description="Helical" evidence="1">
    <location>
        <begin position="6"/>
        <end position="27"/>
    </location>
</feature>
<protein>
    <submittedName>
        <fullName evidence="2">YeeE/YedE family protein</fullName>
    </submittedName>
</protein>
<feature type="transmembrane region" description="Helical" evidence="1">
    <location>
        <begin position="104"/>
        <end position="128"/>
    </location>
</feature>
<dbReference type="Pfam" id="PF04143">
    <property type="entry name" value="Sulf_transp"/>
    <property type="match status" value="1"/>
</dbReference>
<organism evidence="2 3">
    <name type="scientific">Corynebacterium marinum</name>
    <dbReference type="NCBI Taxonomy" id="349751"/>
    <lineage>
        <taxon>Bacteria</taxon>
        <taxon>Bacillati</taxon>
        <taxon>Actinomycetota</taxon>
        <taxon>Actinomycetes</taxon>
        <taxon>Mycobacteriales</taxon>
        <taxon>Corynebacteriaceae</taxon>
        <taxon>Corynebacterium</taxon>
    </lineage>
</organism>
<feature type="transmembrane region" description="Helical" evidence="1">
    <location>
        <begin position="69"/>
        <end position="92"/>
    </location>
</feature>
<name>A0A847HDL3_9CORY</name>
<evidence type="ECO:0000256" key="1">
    <source>
        <dbReference type="SAM" id="Phobius"/>
    </source>
</evidence>
<keyword evidence="1" id="KW-0812">Transmembrane</keyword>
<accession>A0A847HDL3</accession>
<keyword evidence="1" id="KW-0472">Membrane</keyword>
<feature type="transmembrane region" description="Helical" evidence="1">
    <location>
        <begin position="190"/>
        <end position="207"/>
    </location>
</feature>
<sequence>MILTGLAVGAVLGIVMQRGRFCVTGMLRDIFLQKTWRSFVALLIVISVHAVGIAALTSAGVIAPTYSNFAPLAVIGGGFLFGLGIILTGGCASGTWFRSAEGLVGSWIALIFYALSASAMQTGALNWLNAGVKSYDTSLTTLPASFGVSVWFFAVPLAIGTALAARHFLAKEATQPKVARLNGPWWRRPLHIYTAGALVGLIGVIAWP</sequence>
<dbReference type="EMBL" id="JAAYYP010000322">
    <property type="protein sequence ID" value="NLF91478.1"/>
    <property type="molecule type" value="Genomic_DNA"/>
</dbReference>
<reference evidence="2 3" key="1">
    <citation type="journal article" date="2020" name="Biotechnol. Biofuels">
        <title>New insights from the biogas microbiome by comprehensive genome-resolved metagenomics of nearly 1600 species originating from multiple anaerobic digesters.</title>
        <authorList>
            <person name="Campanaro S."/>
            <person name="Treu L."/>
            <person name="Rodriguez-R L.M."/>
            <person name="Kovalovszki A."/>
            <person name="Ziels R.M."/>
            <person name="Maus I."/>
            <person name="Zhu X."/>
            <person name="Kougias P.G."/>
            <person name="Basile A."/>
            <person name="Luo G."/>
            <person name="Schluter A."/>
            <person name="Konstantinidis K.T."/>
            <person name="Angelidaki I."/>
        </authorList>
    </citation>
    <scope>NUCLEOTIDE SEQUENCE [LARGE SCALE GENOMIC DNA]</scope>
    <source>
        <strain evidence="2">AS06rmzACSIP_235</strain>
    </source>
</reference>
<keyword evidence="1" id="KW-1133">Transmembrane helix</keyword>
<feature type="non-terminal residue" evidence="2">
    <location>
        <position position="208"/>
    </location>
</feature>
<proteinExistence type="predicted"/>
<dbReference type="InterPro" id="IPR007272">
    <property type="entry name" value="Sulf_transp_TsuA/YedE"/>
</dbReference>
<evidence type="ECO:0000313" key="3">
    <source>
        <dbReference type="Proteomes" id="UP000523614"/>
    </source>
</evidence>
<dbReference type="Proteomes" id="UP000523614">
    <property type="component" value="Unassembled WGS sequence"/>
</dbReference>
<evidence type="ECO:0000313" key="2">
    <source>
        <dbReference type="EMBL" id="NLF91478.1"/>
    </source>
</evidence>